<comment type="caution">
    <text evidence="1">The sequence shown here is derived from an EMBL/GenBank/DDBJ whole genome shotgun (WGS) entry which is preliminary data.</text>
</comment>
<dbReference type="AlphaFoldDB" id="A0A833VRR6"/>
<dbReference type="Proteomes" id="UP000655588">
    <property type="component" value="Unassembled WGS sequence"/>
</dbReference>
<keyword evidence="2" id="KW-1185">Reference proteome</keyword>
<evidence type="ECO:0000313" key="2">
    <source>
        <dbReference type="Proteomes" id="UP000655588"/>
    </source>
</evidence>
<organism evidence="1 2">
    <name type="scientific">Frieseomelitta varia</name>
    <dbReference type="NCBI Taxonomy" id="561572"/>
    <lineage>
        <taxon>Eukaryota</taxon>
        <taxon>Metazoa</taxon>
        <taxon>Ecdysozoa</taxon>
        <taxon>Arthropoda</taxon>
        <taxon>Hexapoda</taxon>
        <taxon>Insecta</taxon>
        <taxon>Pterygota</taxon>
        <taxon>Neoptera</taxon>
        <taxon>Endopterygota</taxon>
        <taxon>Hymenoptera</taxon>
        <taxon>Apocrita</taxon>
        <taxon>Aculeata</taxon>
        <taxon>Apoidea</taxon>
        <taxon>Anthophila</taxon>
        <taxon>Apidae</taxon>
        <taxon>Frieseomelitta</taxon>
    </lineage>
</organism>
<proteinExistence type="predicted"/>
<sequence length="34" mass="4064">MVRNQLPAQVFNLLRWNDVPRMSRFFCLKIAIVS</sequence>
<evidence type="ECO:0000313" key="1">
    <source>
        <dbReference type="EMBL" id="KAF3429866.1"/>
    </source>
</evidence>
<gene>
    <name evidence="1" type="ORF">E2986_12876</name>
</gene>
<protein>
    <submittedName>
        <fullName evidence="1">Uncharacterized protein</fullName>
    </submittedName>
</protein>
<dbReference type="EMBL" id="WNWW01000139">
    <property type="protein sequence ID" value="KAF3429866.1"/>
    <property type="molecule type" value="Genomic_DNA"/>
</dbReference>
<reference evidence="1" key="1">
    <citation type="submission" date="2019-11" db="EMBL/GenBank/DDBJ databases">
        <title>The nuclear and mitochondrial genomes of Frieseomelitta varia - a highly eusocial stingless bee (Meliponini) with a permanently sterile worker caste.</title>
        <authorList>
            <person name="Freitas F.C.P."/>
            <person name="Lourenco A.P."/>
            <person name="Nunes F.M.F."/>
            <person name="Paschoal A.R."/>
            <person name="Abreu F.C.P."/>
            <person name="Barbin F.O."/>
            <person name="Bataglia L."/>
            <person name="Cardoso-Junior C.A.M."/>
            <person name="Cervoni M.S."/>
            <person name="Silva S.R."/>
            <person name="Dalarmi F."/>
            <person name="Del Lama M.A."/>
            <person name="Depintor T.S."/>
            <person name="Ferreira K.M."/>
            <person name="Goria P.S."/>
            <person name="Jaskot M.C."/>
            <person name="Lago D.C."/>
            <person name="Luna-Lucena D."/>
            <person name="Moda L.M."/>
            <person name="Nascimento L."/>
            <person name="Pedrino M."/>
            <person name="Rabico F.O."/>
            <person name="Sanches F.C."/>
            <person name="Santos D.E."/>
            <person name="Santos C.G."/>
            <person name="Vieira J."/>
            <person name="Lopes T.F."/>
            <person name="Barchuk A.R."/>
            <person name="Hartfelder K."/>
            <person name="Simoes Z.L.P."/>
            <person name="Bitondi M.M.G."/>
            <person name="Pinheiro D.G."/>
        </authorList>
    </citation>
    <scope>NUCLEOTIDE SEQUENCE</scope>
    <source>
        <strain evidence="1">USP_RPSP 00005682</strain>
        <tissue evidence="1">Whole individual</tissue>
    </source>
</reference>
<accession>A0A833VRR6</accession>
<name>A0A833VRR6_9HYME</name>